<dbReference type="InParanoid" id="A0A0D1Z5K3"/>
<feature type="region of interest" description="Disordered" evidence="1">
    <location>
        <begin position="222"/>
        <end position="241"/>
    </location>
</feature>
<dbReference type="AlphaFoldDB" id="A0A0D1Z5K3"/>
<protein>
    <submittedName>
        <fullName evidence="2">Uncharacterized protein</fullName>
    </submittedName>
</protein>
<gene>
    <name evidence="2" type="ORF">PV09_01182</name>
</gene>
<dbReference type="EMBL" id="KN847531">
    <property type="protein sequence ID" value="KIW08257.1"/>
    <property type="molecule type" value="Genomic_DNA"/>
</dbReference>
<dbReference type="GeneID" id="27309155"/>
<dbReference type="Proteomes" id="UP000053259">
    <property type="component" value="Unassembled WGS sequence"/>
</dbReference>
<sequence>MAVAGSFGECTRPPGGNVMQPHIDLSMAGTSQLTHPSKMPLTLLDLLSNSIIMRQTAPYIPVSSLYALSRASKSFRQVVACSPEATRYLDLSTIKVATFDISPIDSGGISWRSQRMDEALTEVDFYSGPLRGIMSRLLRQNVLGNVATMILDGLTVPAEFVGEIISEDKYNIRILSIREAKHLNERKLMQVLNYAVRPTRPPGTPKLKGLYVFGPMEARPGPLEPEIGRRRSPTRYPDSSPAGVMNALGAKLGAEWNKKSQEALNNELCGIEDRWYQKSGSMFKKTPLSDWATTLKACEGIIHFDAVLCRGPRHDPNNFTNQDPNSPPNPHNTFLLPAVATIALGPHGCSKCKSSPEGPAIFGKSPSYHLPLLAPPPMHSSSIRAAQWPHTKDSTAEPPRLFVRCKECLKHRWCERCGKWWDEACYMPLNTRTELQNQEFMQWQVLSTEERPKEDIKMGSKRDCFGCGQTCAPCKELYIRACQRCRSEYCIVDNDGSSLTACDWCNYSGRRTLEPY</sequence>
<evidence type="ECO:0000313" key="3">
    <source>
        <dbReference type="Proteomes" id="UP000053259"/>
    </source>
</evidence>
<dbReference type="OrthoDB" id="5345494at2759"/>
<name>A0A0D1Z5K3_9PEZI</name>
<keyword evidence="3" id="KW-1185">Reference proteome</keyword>
<organism evidence="2 3">
    <name type="scientific">Verruconis gallopava</name>
    <dbReference type="NCBI Taxonomy" id="253628"/>
    <lineage>
        <taxon>Eukaryota</taxon>
        <taxon>Fungi</taxon>
        <taxon>Dikarya</taxon>
        <taxon>Ascomycota</taxon>
        <taxon>Pezizomycotina</taxon>
        <taxon>Dothideomycetes</taxon>
        <taxon>Pleosporomycetidae</taxon>
        <taxon>Venturiales</taxon>
        <taxon>Sympoventuriaceae</taxon>
        <taxon>Verruconis</taxon>
    </lineage>
</organism>
<proteinExistence type="predicted"/>
<reference evidence="2 3" key="1">
    <citation type="submission" date="2015-01" db="EMBL/GenBank/DDBJ databases">
        <title>The Genome Sequence of Ochroconis gallopava CBS43764.</title>
        <authorList>
            <consortium name="The Broad Institute Genomics Platform"/>
            <person name="Cuomo C."/>
            <person name="de Hoog S."/>
            <person name="Gorbushina A."/>
            <person name="Stielow B."/>
            <person name="Teixiera M."/>
            <person name="Abouelleil A."/>
            <person name="Chapman S.B."/>
            <person name="Priest M."/>
            <person name="Young S.K."/>
            <person name="Wortman J."/>
            <person name="Nusbaum C."/>
            <person name="Birren B."/>
        </authorList>
    </citation>
    <scope>NUCLEOTIDE SEQUENCE [LARGE SCALE GENOMIC DNA]</scope>
    <source>
        <strain evidence="2 3">CBS 43764</strain>
    </source>
</reference>
<dbReference type="VEuPathDB" id="FungiDB:PV09_01182"/>
<accession>A0A0D1Z5K3</accession>
<evidence type="ECO:0000256" key="1">
    <source>
        <dbReference type="SAM" id="MobiDB-lite"/>
    </source>
</evidence>
<dbReference type="STRING" id="253628.A0A0D1Z5K3"/>
<dbReference type="RefSeq" id="XP_016218126.1">
    <property type="nucleotide sequence ID" value="XM_016354031.1"/>
</dbReference>
<evidence type="ECO:0000313" key="2">
    <source>
        <dbReference type="EMBL" id="KIW08257.1"/>
    </source>
</evidence>
<dbReference type="HOGENOM" id="CLU_037759_0_0_1"/>